<reference evidence="7" key="1">
    <citation type="submission" date="2013-08" db="EMBL/GenBank/DDBJ databases">
        <authorList>
            <person name="Mendez C."/>
            <person name="Richter M."/>
            <person name="Ferrer M."/>
            <person name="Sanchez J."/>
        </authorList>
    </citation>
    <scope>NUCLEOTIDE SEQUENCE</scope>
</reference>
<evidence type="ECO:0000256" key="4">
    <source>
        <dbReference type="ARBA" id="ARBA00022785"/>
    </source>
</evidence>
<reference evidence="7" key="2">
    <citation type="journal article" date="2014" name="ISME J.">
        <title>Microbial stratification in low pH oxic and suboxic macroscopic growths along an acid mine drainage.</title>
        <authorList>
            <person name="Mendez-Garcia C."/>
            <person name="Mesa V."/>
            <person name="Sprenger R.R."/>
            <person name="Richter M."/>
            <person name="Diez M.S."/>
            <person name="Solano J."/>
            <person name="Bargiela R."/>
            <person name="Golyshina O.V."/>
            <person name="Manteca A."/>
            <person name="Ramos J.L."/>
            <person name="Gallego J.R."/>
            <person name="Llorente I."/>
            <person name="Martins Dos Santos V.A."/>
            <person name="Jensen O.N."/>
            <person name="Pelaez A.I."/>
            <person name="Sanchez J."/>
            <person name="Ferrer M."/>
        </authorList>
    </citation>
    <scope>NUCLEOTIDE SEQUENCE</scope>
</reference>
<dbReference type="GO" id="GO:0008616">
    <property type="term" value="P:tRNA queuosine(34) biosynthetic process"/>
    <property type="evidence" value="ECO:0007669"/>
    <property type="project" value="UniProtKB-KW"/>
</dbReference>
<dbReference type="InterPro" id="IPR013542">
    <property type="entry name" value="QueG_DUF1730"/>
</dbReference>
<name>T0ZIT8_9ZZZZ</name>
<dbReference type="SUPFAM" id="SSF46548">
    <property type="entry name" value="alpha-helical ferredoxin"/>
    <property type="match status" value="1"/>
</dbReference>
<evidence type="ECO:0000259" key="6">
    <source>
        <dbReference type="PROSITE" id="PS51379"/>
    </source>
</evidence>
<keyword evidence="1" id="KW-0408">Iron</keyword>
<dbReference type="InterPro" id="IPR004453">
    <property type="entry name" value="QueG"/>
</dbReference>
<dbReference type="InterPro" id="IPR017896">
    <property type="entry name" value="4Fe4S_Fe-S-bd"/>
</dbReference>
<keyword evidence="3" id="KW-0819">tRNA processing</keyword>
<sequence length="365" mass="41048">VPGSCLPYLVFDLRTLLEREAHHLGFSAVRVSRPTLRTARKHLDTWLTAGYQGAMTWLERDPDLRTDPSRLWPGTTCILTVSLPYLSEDLTSCQDALNDPTEGVIAQYALGQDYHRLMRRRLHLLAEGLAAQWGPFAWRPFSDSAPLLEVEIAAQGGLGWRGKHTLLLQRQGSYFFLGELLCNLPLPADPPEKDHCGTCQTCLTVCPTRAIVAPYQLDARLCIAYLTIEHPGPIPESLRPLFGNRIYGCDDCQLHCPWNRFANTSRGARAFLRRKELENLSLPALFAWSAEDFQTHLTGSPIRRIGHERWLRNVAVALGNGPATPGALTALAQRRNHPAEQVREHVEWAWQRLQNGNSPYPPQSE</sequence>
<keyword evidence="1" id="KW-0411">Iron-sulfur</keyword>
<dbReference type="PROSITE" id="PS00198">
    <property type="entry name" value="4FE4S_FER_1"/>
    <property type="match status" value="1"/>
</dbReference>
<organism evidence="7">
    <name type="scientific">mine drainage metagenome</name>
    <dbReference type="NCBI Taxonomy" id="410659"/>
    <lineage>
        <taxon>unclassified sequences</taxon>
        <taxon>metagenomes</taxon>
        <taxon>ecological metagenomes</taxon>
    </lineage>
</organism>
<dbReference type="PANTHER" id="PTHR30002">
    <property type="entry name" value="EPOXYQUEUOSINE REDUCTASE"/>
    <property type="match status" value="1"/>
</dbReference>
<feature type="non-terminal residue" evidence="7">
    <location>
        <position position="1"/>
    </location>
</feature>
<dbReference type="PROSITE" id="PS51379">
    <property type="entry name" value="4FE4S_FER_2"/>
    <property type="match status" value="1"/>
</dbReference>
<evidence type="ECO:0000256" key="1">
    <source>
        <dbReference type="ARBA" id="ARBA00022485"/>
    </source>
</evidence>
<evidence type="ECO:0000256" key="5">
    <source>
        <dbReference type="ARBA" id="ARBA00023002"/>
    </source>
</evidence>
<keyword evidence="1" id="KW-0004">4Fe-4S</keyword>
<dbReference type="PANTHER" id="PTHR30002:SF4">
    <property type="entry name" value="EPOXYQUEUOSINE REDUCTASE"/>
    <property type="match status" value="1"/>
</dbReference>
<protein>
    <submittedName>
        <fullName evidence="7">Iron-sulfur cluster binding protein</fullName>
    </submittedName>
</protein>
<proteinExistence type="predicted"/>
<comment type="caution">
    <text evidence="7">The sequence shown here is derived from an EMBL/GenBank/DDBJ whole genome shotgun (WGS) entry which is preliminary data.</text>
</comment>
<evidence type="ECO:0000256" key="2">
    <source>
        <dbReference type="ARBA" id="ARBA00022490"/>
    </source>
</evidence>
<keyword evidence="4" id="KW-0671">Queuosine biosynthesis</keyword>
<dbReference type="Gene3D" id="3.30.70.20">
    <property type="match status" value="1"/>
</dbReference>
<gene>
    <name evidence="7" type="ORF">B1A_21095</name>
</gene>
<feature type="domain" description="4Fe-4S ferredoxin-type" evidence="6">
    <location>
        <begin position="184"/>
        <end position="216"/>
    </location>
</feature>
<dbReference type="AlphaFoldDB" id="T0ZIT8"/>
<dbReference type="Pfam" id="PF13484">
    <property type="entry name" value="Fer4_16"/>
    <property type="match status" value="1"/>
</dbReference>
<dbReference type="NCBIfam" id="TIGR00276">
    <property type="entry name" value="tRNA epoxyqueuosine(34) reductase QueG"/>
    <property type="match status" value="1"/>
</dbReference>
<dbReference type="InterPro" id="IPR017900">
    <property type="entry name" value="4Fe4S_Fe_S_CS"/>
</dbReference>
<dbReference type="Pfam" id="PF08331">
    <property type="entry name" value="QueG_DUF1730"/>
    <property type="match status" value="1"/>
</dbReference>
<evidence type="ECO:0000313" key="7">
    <source>
        <dbReference type="EMBL" id="EQD28614.1"/>
    </source>
</evidence>
<keyword evidence="5" id="KW-0560">Oxidoreductase</keyword>
<dbReference type="GO" id="GO:0052693">
    <property type="term" value="F:epoxyqueuosine reductase activity"/>
    <property type="evidence" value="ECO:0007669"/>
    <property type="project" value="TreeGrafter"/>
</dbReference>
<dbReference type="EMBL" id="AUZX01015584">
    <property type="protein sequence ID" value="EQD28614.1"/>
    <property type="molecule type" value="Genomic_DNA"/>
</dbReference>
<evidence type="ECO:0000256" key="3">
    <source>
        <dbReference type="ARBA" id="ARBA00022694"/>
    </source>
</evidence>
<accession>T0ZIT8</accession>
<keyword evidence="1" id="KW-0479">Metal-binding</keyword>
<dbReference type="GO" id="GO:0051539">
    <property type="term" value="F:4 iron, 4 sulfur cluster binding"/>
    <property type="evidence" value="ECO:0007669"/>
    <property type="project" value="UniProtKB-KW"/>
</dbReference>
<keyword evidence="2" id="KW-0963">Cytoplasm</keyword>